<dbReference type="Gene3D" id="3.30.565.10">
    <property type="entry name" value="Histidine kinase-like ATPase, C-terminal domain"/>
    <property type="match status" value="1"/>
</dbReference>
<dbReference type="InterPro" id="IPR003660">
    <property type="entry name" value="HAMP_dom"/>
</dbReference>
<keyword evidence="8" id="KW-0472">Membrane</keyword>
<keyword evidence="5" id="KW-0808">Transferase</keyword>
<dbReference type="PANTHER" id="PTHR45436:SF5">
    <property type="entry name" value="SENSOR HISTIDINE KINASE TRCS"/>
    <property type="match status" value="1"/>
</dbReference>
<proteinExistence type="predicted"/>
<evidence type="ECO:0000256" key="2">
    <source>
        <dbReference type="ARBA" id="ARBA00004370"/>
    </source>
</evidence>
<evidence type="ECO:0000256" key="10">
    <source>
        <dbReference type="SAM" id="MobiDB-lite"/>
    </source>
</evidence>
<keyword evidence="6" id="KW-0812">Transmembrane</keyword>
<dbReference type="EC" id="2.7.13.3" evidence="3"/>
<dbReference type="Gene3D" id="6.10.340.10">
    <property type="match status" value="1"/>
</dbReference>
<sequence>MRSRSTNLRTKIVALLVSLVALWAFAAWVTMRDGANLLGVQALNESVSEPSEALVLQLQRERKLSLAYLGRPDEPRREALGAERRRTDELASTFRESSTSWRATVAASDTLEQRLDAAYGQLSRLGETRSGVDARSVDRSSTLAAYGQVVRSIFDVYSALGLLDDQQVGEDTTALIELNRARELLSQEDAMLTGALSAGRMTTVERSQLAQLIGAQRFAADLAVSRLPAADRERYDAMVGSEAFENLRDLEDGILEGRGVDPRLGFEAADWDAAVAPALAQWSEVVIAGGDDVVERATPVAVTVIIRLVLATGLGLLAVVASIIVSITTARALLRQLERLRDAAFTLANDRLPSVVERLGHGEDVDVAREAPPLEFGDDEVGQVGKAFNAVQETALRTAVEQAELRRNVREVFLSLARRTQALVHRQLTLLDAMERREQDAEELEDLFRVDHLATRMRRNAENLIVLSGSTPGRAWRRNVPMVDVVRGAVAEVEDYTRVNVLPLGNVSLAGRAVGDIIHLLAELIENGLSFSPPHTTVEVRGQAVANGFVIEIEDRGLGMSEEDLAAANHRIVDRSELNLANAARLGLYVVSRLTDRHGVRVRLKESAYGGTTAVVLIPAELVTGSDGDGGPGRTGRTDPSTPVVPARPGPSGDRPAARPATPVALAEAPTAPPAEPPVEDDGTQGLPTRARPRTVPPAPAAPGGETELPVRPRRPAGLSALDAPTVPTGLPITAPRPASGGAAPGSTVERAEPAGRPDGTTADGESAPEAPAPAPASAPVQRTGSGLPVRVRQANIVPELREDPAAQPDDEEDTVRVPEQVLKMMSSYQRGTRRGRTDAARLLGGAGGAEPAGDAGDGHPRPEDEHEAT</sequence>
<keyword evidence="8" id="KW-1133">Transmembrane helix</keyword>
<evidence type="ECO:0000256" key="3">
    <source>
        <dbReference type="ARBA" id="ARBA00012438"/>
    </source>
</evidence>
<dbReference type="KEGG" id="mcab:HXZ27_21740"/>
<dbReference type="GO" id="GO:0000160">
    <property type="term" value="P:phosphorelay signal transduction system"/>
    <property type="evidence" value="ECO:0007669"/>
    <property type="project" value="UniProtKB-KW"/>
</dbReference>
<evidence type="ECO:0000256" key="7">
    <source>
        <dbReference type="ARBA" id="ARBA00022777"/>
    </source>
</evidence>
<dbReference type="PROSITE" id="PS50109">
    <property type="entry name" value="HIS_KIN"/>
    <property type="match status" value="1"/>
</dbReference>
<dbReference type="InterPro" id="IPR010910">
    <property type="entry name" value="Nitrate/nitrite_sensing_bac"/>
</dbReference>
<feature type="compositionally biased region" description="Low complexity" evidence="10">
    <location>
        <begin position="736"/>
        <end position="747"/>
    </location>
</feature>
<dbReference type="SMART" id="SM00304">
    <property type="entry name" value="HAMP"/>
    <property type="match status" value="1"/>
</dbReference>
<dbReference type="AlphaFoldDB" id="A0A7H8XNF7"/>
<evidence type="ECO:0000313" key="12">
    <source>
        <dbReference type="Proteomes" id="UP000509335"/>
    </source>
</evidence>
<dbReference type="GO" id="GO:0005886">
    <property type="term" value="C:plasma membrane"/>
    <property type="evidence" value="ECO:0007669"/>
    <property type="project" value="TreeGrafter"/>
</dbReference>
<gene>
    <name evidence="11" type="ORF">HXZ27_21740</name>
</gene>
<feature type="compositionally biased region" description="Basic and acidic residues" evidence="10">
    <location>
        <begin position="857"/>
        <end position="870"/>
    </location>
</feature>
<name>A0A7H8XNF7_9ACTN</name>
<organism evidence="11 12">
    <name type="scientific">Micromonospora carbonacea</name>
    <dbReference type="NCBI Taxonomy" id="47853"/>
    <lineage>
        <taxon>Bacteria</taxon>
        <taxon>Bacillati</taxon>
        <taxon>Actinomycetota</taxon>
        <taxon>Actinomycetes</taxon>
        <taxon>Micromonosporales</taxon>
        <taxon>Micromonosporaceae</taxon>
        <taxon>Micromonospora</taxon>
    </lineage>
</organism>
<dbReference type="SUPFAM" id="SSF55874">
    <property type="entry name" value="ATPase domain of HSP90 chaperone/DNA topoisomerase II/histidine kinase"/>
    <property type="match status" value="1"/>
</dbReference>
<reference evidence="11 12" key="1">
    <citation type="submission" date="2020-07" db="EMBL/GenBank/DDBJ databases">
        <title>A bifunctional nitrone conjugated secondary metabolite targeting the ribosome.</title>
        <authorList>
            <person name="Limbrick E.M."/>
            <person name="Graf M."/>
            <person name="Derewacz D.K."/>
            <person name="Nguyen F."/>
            <person name="Spraggins J.M."/>
            <person name="Wieland M."/>
            <person name="Ynigez-Gutierrez A.E."/>
            <person name="Reisman B.J."/>
            <person name="Zinshteyn B."/>
            <person name="McCulloch K."/>
            <person name="Iverson T.M."/>
            <person name="Green R."/>
            <person name="Wilson D.N."/>
            <person name="Bachmann B.O."/>
        </authorList>
    </citation>
    <scope>NUCLEOTIDE SEQUENCE [LARGE SCALE GENOMIC DNA]</scope>
    <source>
        <strain evidence="12">aurantiaca</strain>
    </source>
</reference>
<dbReference type="InterPro" id="IPR050428">
    <property type="entry name" value="TCS_sensor_his_kinase"/>
</dbReference>
<evidence type="ECO:0000313" key="11">
    <source>
        <dbReference type="EMBL" id="QLD26513.1"/>
    </source>
</evidence>
<dbReference type="PANTHER" id="PTHR45436">
    <property type="entry name" value="SENSOR HISTIDINE KINASE YKOH"/>
    <property type="match status" value="1"/>
</dbReference>
<dbReference type="Pfam" id="PF02518">
    <property type="entry name" value="HATPase_c"/>
    <property type="match status" value="1"/>
</dbReference>
<evidence type="ECO:0000256" key="9">
    <source>
        <dbReference type="ARBA" id="ARBA00023012"/>
    </source>
</evidence>
<dbReference type="Proteomes" id="UP000509335">
    <property type="component" value="Chromosome"/>
</dbReference>
<dbReference type="Pfam" id="PF08376">
    <property type="entry name" value="NIT"/>
    <property type="match status" value="1"/>
</dbReference>
<comment type="subcellular location">
    <subcellularLocation>
        <location evidence="2">Membrane</location>
    </subcellularLocation>
</comment>
<evidence type="ECO:0000256" key="4">
    <source>
        <dbReference type="ARBA" id="ARBA00022553"/>
    </source>
</evidence>
<dbReference type="PROSITE" id="PS50906">
    <property type="entry name" value="NIT"/>
    <property type="match status" value="1"/>
</dbReference>
<dbReference type="InterPro" id="IPR005467">
    <property type="entry name" value="His_kinase_dom"/>
</dbReference>
<accession>A0A7H8XNF7</accession>
<dbReference type="SMART" id="SM00387">
    <property type="entry name" value="HATPase_c"/>
    <property type="match status" value="1"/>
</dbReference>
<dbReference type="InterPro" id="IPR036890">
    <property type="entry name" value="HATPase_C_sf"/>
</dbReference>
<dbReference type="InterPro" id="IPR013587">
    <property type="entry name" value="Nitrate/nitrite_sensing"/>
</dbReference>
<evidence type="ECO:0000256" key="6">
    <source>
        <dbReference type="ARBA" id="ARBA00022692"/>
    </source>
</evidence>
<feature type="region of interest" description="Disordered" evidence="10">
    <location>
        <begin position="623"/>
        <end position="870"/>
    </location>
</feature>
<evidence type="ECO:0000256" key="1">
    <source>
        <dbReference type="ARBA" id="ARBA00000085"/>
    </source>
</evidence>
<evidence type="ECO:0000256" key="8">
    <source>
        <dbReference type="ARBA" id="ARBA00022989"/>
    </source>
</evidence>
<keyword evidence="4" id="KW-0597">Phosphoprotein</keyword>
<feature type="compositionally biased region" description="Low complexity" evidence="10">
    <location>
        <begin position="660"/>
        <end position="670"/>
    </location>
</feature>
<keyword evidence="9" id="KW-0902">Two-component regulatory system</keyword>
<keyword evidence="7" id="KW-0418">Kinase</keyword>
<dbReference type="InterPro" id="IPR003594">
    <property type="entry name" value="HATPase_dom"/>
</dbReference>
<protein>
    <recommendedName>
        <fullName evidence="3">histidine kinase</fullName>
        <ecNumber evidence="3">2.7.13.3</ecNumber>
    </recommendedName>
</protein>
<dbReference type="GO" id="GO:0004673">
    <property type="term" value="F:protein histidine kinase activity"/>
    <property type="evidence" value="ECO:0007669"/>
    <property type="project" value="UniProtKB-EC"/>
</dbReference>
<dbReference type="EMBL" id="CP058322">
    <property type="protein sequence ID" value="QLD26513.1"/>
    <property type="molecule type" value="Genomic_DNA"/>
</dbReference>
<comment type="catalytic activity">
    <reaction evidence="1">
        <text>ATP + protein L-histidine = ADP + protein N-phospho-L-histidine.</text>
        <dbReference type="EC" id="2.7.13.3"/>
    </reaction>
</comment>
<evidence type="ECO:0000256" key="5">
    <source>
        <dbReference type="ARBA" id="ARBA00022679"/>
    </source>
</evidence>